<evidence type="ECO:0000313" key="14">
    <source>
        <dbReference type="Proteomes" id="UP001501727"/>
    </source>
</evidence>
<gene>
    <name evidence="13" type="ORF">GCM10022229_28130</name>
</gene>
<evidence type="ECO:0000256" key="2">
    <source>
        <dbReference type="ARBA" id="ARBA00008282"/>
    </source>
</evidence>
<dbReference type="PIRSF" id="PIRSF006268">
    <property type="entry name" value="ApbE"/>
    <property type="match status" value="1"/>
</dbReference>
<keyword evidence="5 12" id="KW-0285">Flavoprotein</keyword>
<evidence type="ECO:0000256" key="12">
    <source>
        <dbReference type="PIRNR" id="PIRNR006268"/>
    </source>
</evidence>
<dbReference type="PANTHER" id="PTHR30040">
    <property type="entry name" value="THIAMINE BIOSYNTHESIS LIPOPROTEIN APBE"/>
    <property type="match status" value="1"/>
</dbReference>
<sequence>MNTVTATGDRVAHTLYGETMGTRWRVCLVAGARVSLPPLHDAVQATLDGIVAQMSTWEADSDISRYNRSGAGSWQPLPCPFFDVLRCALEIAEASGGAYDPTIGPLVDLWGFGAGGRGPRVPEADEIEAVRARIGWQRIALRGDPPEVLQPGDAALDLSAIAKGHGVDAVAACLRAHGIDNVLVDVGGELSGFGRKPDGMPWRVLVEAAPDQADDVPCVLPLDGIAVATSGVHWHRFERDGRTYAHTLDPRTGTPVERAPAAVTVIAGDAMHADAWATALTVMGFGEGFAFATAHGLAARFVAAEGGDDAIRMTAPFRERLAS</sequence>
<dbReference type="EMBL" id="BAAAZU010000031">
    <property type="protein sequence ID" value="GAA3932854.1"/>
    <property type="molecule type" value="Genomic_DNA"/>
</dbReference>
<dbReference type="Proteomes" id="UP001501727">
    <property type="component" value="Unassembled WGS sequence"/>
</dbReference>
<dbReference type="InterPro" id="IPR003374">
    <property type="entry name" value="ApbE-like_sf"/>
</dbReference>
<comment type="similarity">
    <text evidence="2 12">Belongs to the ApbE family.</text>
</comment>
<keyword evidence="14" id="KW-1185">Reference proteome</keyword>
<evidence type="ECO:0000256" key="9">
    <source>
        <dbReference type="ARBA" id="ARBA00022842"/>
    </source>
</evidence>
<accession>A0ABP7MZA9</accession>
<evidence type="ECO:0000256" key="11">
    <source>
        <dbReference type="ARBA" id="ARBA00048540"/>
    </source>
</evidence>
<dbReference type="EC" id="2.7.1.180" evidence="3 12"/>
<keyword evidence="9 12" id="KW-0460">Magnesium</keyword>
<protein>
    <recommendedName>
        <fullName evidence="4 12">FAD:protein FMN transferase</fullName>
        <ecNumber evidence="3 12">2.7.1.180</ecNumber>
    </recommendedName>
    <alternativeName>
        <fullName evidence="10 12">Flavin transferase</fullName>
    </alternativeName>
</protein>
<reference evidence="14" key="1">
    <citation type="journal article" date="2019" name="Int. J. Syst. Evol. Microbiol.">
        <title>The Global Catalogue of Microorganisms (GCM) 10K type strain sequencing project: providing services to taxonomists for standard genome sequencing and annotation.</title>
        <authorList>
            <consortium name="The Broad Institute Genomics Platform"/>
            <consortium name="The Broad Institute Genome Sequencing Center for Infectious Disease"/>
            <person name="Wu L."/>
            <person name="Ma J."/>
        </authorList>
    </citation>
    <scope>NUCLEOTIDE SEQUENCE [LARGE SCALE GENOMIC DNA]</scope>
    <source>
        <strain evidence="14">JCM 16916</strain>
    </source>
</reference>
<dbReference type="PANTHER" id="PTHR30040:SF2">
    <property type="entry name" value="FAD:PROTEIN FMN TRANSFERASE"/>
    <property type="match status" value="1"/>
</dbReference>
<evidence type="ECO:0000256" key="4">
    <source>
        <dbReference type="ARBA" id="ARBA00016337"/>
    </source>
</evidence>
<keyword evidence="6 12" id="KW-0808">Transferase</keyword>
<comment type="caution">
    <text evidence="13">The sequence shown here is derived from an EMBL/GenBank/DDBJ whole genome shotgun (WGS) entry which is preliminary data.</text>
</comment>
<comment type="cofactor">
    <cofactor evidence="1">
        <name>Mg(2+)</name>
        <dbReference type="ChEBI" id="CHEBI:18420"/>
    </cofactor>
</comment>
<keyword evidence="7 12" id="KW-0479">Metal-binding</keyword>
<evidence type="ECO:0000256" key="8">
    <source>
        <dbReference type="ARBA" id="ARBA00022827"/>
    </source>
</evidence>
<organism evidence="13 14">
    <name type="scientific">Luteimonas lutimaris</name>
    <dbReference type="NCBI Taxonomy" id="698645"/>
    <lineage>
        <taxon>Bacteria</taxon>
        <taxon>Pseudomonadati</taxon>
        <taxon>Pseudomonadota</taxon>
        <taxon>Gammaproteobacteria</taxon>
        <taxon>Lysobacterales</taxon>
        <taxon>Lysobacteraceae</taxon>
        <taxon>Luteimonas</taxon>
    </lineage>
</organism>
<dbReference type="Pfam" id="PF02424">
    <property type="entry name" value="ApbE"/>
    <property type="match status" value="1"/>
</dbReference>
<keyword evidence="8 12" id="KW-0274">FAD</keyword>
<name>A0ABP7MZA9_9GAMM</name>
<evidence type="ECO:0000256" key="1">
    <source>
        <dbReference type="ARBA" id="ARBA00001946"/>
    </source>
</evidence>
<dbReference type="SUPFAM" id="SSF143631">
    <property type="entry name" value="ApbE-like"/>
    <property type="match status" value="1"/>
</dbReference>
<dbReference type="Gene3D" id="3.10.520.10">
    <property type="entry name" value="ApbE-like domains"/>
    <property type="match status" value="1"/>
</dbReference>
<evidence type="ECO:0000256" key="5">
    <source>
        <dbReference type="ARBA" id="ARBA00022630"/>
    </source>
</evidence>
<dbReference type="InterPro" id="IPR024932">
    <property type="entry name" value="ApbE"/>
</dbReference>
<evidence type="ECO:0000256" key="10">
    <source>
        <dbReference type="ARBA" id="ARBA00031306"/>
    </source>
</evidence>
<evidence type="ECO:0000256" key="7">
    <source>
        <dbReference type="ARBA" id="ARBA00022723"/>
    </source>
</evidence>
<dbReference type="GO" id="GO:0016740">
    <property type="term" value="F:transferase activity"/>
    <property type="evidence" value="ECO:0007669"/>
    <property type="project" value="UniProtKB-KW"/>
</dbReference>
<evidence type="ECO:0000313" key="13">
    <source>
        <dbReference type="EMBL" id="GAA3932854.1"/>
    </source>
</evidence>
<evidence type="ECO:0000256" key="6">
    <source>
        <dbReference type="ARBA" id="ARBA00022679"/>
    </source>
</evidence>
<evidence type="ECO:0000256" key="3">
    <source>
        <dbReference type="ARBA" id="ARBA00011955"/>
    </source>
</evidence>
<proteinExistence type="inferred from homology"/>
<comment type="catalytic activity">
    <reaction evidence="11 12">
        <text>L-threonyl-[protein] + FAD = FMN-L-threonyl-[protein] + AMP + H(+)</text>
        <dbReference type="Rhea" id="RHEA:36847"/>
        <dbReference type="Rhea" id="RHEA-COMP:11060"/>
        <dbReference type="Rhea" id="RHEA-COMP:11061"/>
        <dbReference type="ChEBI" id="CHEBI:15378"/>
        <dbReference type="ChEBI" id="CHEBI:30013"/>
        <dbReference type="ChEBI" id="CHEBI:57692"/>
        <dbReference type="ChEBI" id="CHEBI:74257"/>
        <dbReference type="ChEBI" id="CHEBI:456215"/>
        <dbReference type="EC" id="2.7.1.180"/>
    </reaction>
</comment>